<dbReference type="EMBL" id="KV417600">
    <property type="protein sequence ID" value="KZP15798.1"/>
    <property type="molecule type" value="Genomic_DNA"/>
</dbReference>
<evidence type="ECO:0000256" key="1">
    <source>
        <dbReference type="SAM" id="MobiDB-lite"/>
    </source>
</evidence>
<gene>
    <name evidence="2" type="ORF">FIBSPDRAFT_895473</name>
</gene>
<keyword evidence="3" id="KW-1185">Reference proteome</keyword>
<dbReference type="AlphaFoldDB" id="A0A166EIH1"/>
<evidence type="ECO:0000313" key="2">
    <source>
        <dbReference type="EMBL" id="KZP15798.1"/>
    </source>
</evidence>
<evidence type="ECO:0000313" key="3">
    <source>
        <dbReference type="Proteomes" id="UP000076532"/>
    </source>
</evidence>
<dbReference type="Proteomes" id="UP000076532">
    <property type="component" value="Unassembled WGS sequence"/>
</dbReference>
<sequence length="230" mass="25261">MSGHNERGPDTNIITSPMNLLHKVDDTILDAAVFNAAEVVHPTVANRDRHETDNEDAPSAAAPDMGPNNGVEEEKSTSVALDNRNVLQTATIPENPDIPPIVTIQDEHGTSDQDTPPIVEHGSLSNDATEDVKPVIQSPETIQHTKYPHQTAAGTSNDAINEAGSAPARRRPRPTTEYCTMKHQGKVRRRIRKEGLEQEHRCRSRKEEARGEDEDSPSASRGPRFQGTLY</sequence>
<feature type="compositionally biased region" description="Polar residues" evidence="1">
    <location>
        <begin position="77"/>
        <end position="92"/>
    </location>
</feature>
<reference evidence="2 3" key="1">
    <citation type="journal article" date="2016" name="Mol. Biol. Evol.">
        <title>Comparative Genomics of Early-Diverging Mushroom-Forming Fungi Provides Insights into the Origins of Lignocellulose Decay Capabilities.</title>
        <authorList>
            <person name="Nagy L.G."/>
            <person name="Riley R."/>
            <person name="Tritt A."/>
            <person name="Adam C."/>
            <person name="Daum C."/>
            <person name="Floudas D."/>
            <person name="Sun H."/>
            <person name="Yadav J.S."/>
            <person name="Pangilinan J."/>
            <person name="Larsson K.H."/>
            <person name="Matsuura K."/>
            <person name="Barry K."/>
            <person name="Labutti K."/>
            <person name="Kuo R."/>
            <person name="Ohm R.A."/>
            <person name="Bhattacharya S.S."/>
            <person name="Shirouzu T."/>
            <person name="Yoshinaga Y."/>
            <person name="Martin F.M."/>
            <person name="Grigoriev I.V."/>
            <person name="Hibbett D.S."/>
        </authorList>
    </citation>
    <scope>NUCLEOTIDE SEQUENCE [LARGE SCALE GENOMIC DNA]</scope>
    <source>
        <strain evidence="2 3">CBS 109695</strain>
    </source>
</reference>
<protein>
    <submittedName>
        <fullName evidence="2">Uncharacterized protein</fullName>
    </submittedName>
</protein>
<feature type="compositionally biased region" description="Basic residues" evidence="1">
    <location>
        <begin position="183"/>
        <end position="192"/>
    </location>
</feature>
<proteinExistence type="predicted"/>
<feature type="compositionally biased region" description="Basic and acidic residues" evidence="1">
    <location>
        <begin position="193"/>
        <end position="209"/>
    </location>
</feature>
<accession>A0A166EIH1</accession>
<organism evidence="2 3">
    <name type="scientific">Athelia psychrophila</name>
    <dbReference type="NCBI Taxonomy" id="1759441"/>
    <lineage>
        <taxon>Eukaryota</taxon>
        <taxon>Fungi</taxon>
        <taxon>Dikarya</taxon>
        <taxon>Basidiomycota</taxon>
        <taxon>Agaricomycotina</taxon>
        <taxon>Agaricomycetes</taxon>
        <taxon>Agaricomycetidae</taxon>
        <taxon>Atheliales</taxon>
        <taxon>Atheliaceae</taxon>
        <taxon>Athelia</taxon>
    </lineage>
</organism>
<name>A0A166EIH1_9AGAM</name>
<feature type="region of interest" description="Disordered" evidence="1">
    <location>
        <begin position="44"/>
        <end position="230"/>
    </location>
</feature>